<feature type="compositionally biased region" description="Basic and acidic residues" evidence="2">
    <location>
        <begin position="104"/>
        <end position="117"/>
    </location>
</feature>
<keyword evidence="3" id="KW-0472">Membrane</keyword>
<dbReference type="GO" id="GO:0006508">
    <property type="term" value="P:proteolysis"/>
    <property type="evidence" value="ECO:0007669"/>
    <property type="project" value="InterPro"/>
</dbReference>
<dbReference type="GO" id="GO:0008233">
    <property type="term" value="F:peptidase activity"/>
    <property type="evidence" value="ECO:0007669"/>
    <property type="project" value="InterPro"/>
</dbReference>
<reference evidence="5" key="1">
    <citation type="submission" date="2023-01" db="EMBL/GenBank/DDBJ databases">
        <title>Human gut microbiome strain richness.</title>
        <authorList>
            <person name="Chen-Liaw A."/>
        </authorList>
    </citation>
    <scope>NUCLEOTIDE SEQUENCE</scope>
    <source>
        <strain evidence="5">1001275st1_F4_1001275B_160808</strain>
    </source>
</reference>
<sequence length="330" mass="37083">MNNQTNNENLSQGTNGQPDEYSAYRDEEYERMRIEMEKRRAERRAREHRRVMKNRIIAIAILLVIIFVIVKACGGKSDNKPAADSSSQTESTKQAEAKTTTKKKTSDNSKAEETKHKIEQSNGMTFVDGILIVNKTYSLPSDYAPGVSTVAQKAFDDMAAAAAQDGITLFVNSSYRSYQDQESLYNSYAAERGTEAADEVSSRPGHSEHQTGLTFDVNTTEDSFAGTPEANWLAEHCAEYGFIIRYPEGKEDKTGYVYEPWHIRYLGKEKAQAVTKSGLCLEEYLGVTSDYKYAEDQNCSSLNTSDTQSSQADGYTDGYYQDNTNYDYQY</sequence>
<dbReference type="EMBL" id="JAQMLV010000007">
    <property type="protein sequence ID" value="MDB8744683.1"/>
    <property type="molecule type" value="Genomic_DNA"/>
</dbReference>
<feature type="compositionally biased region" description="Low complexity" evidence="2">
    <location>
        <begin position="315"/>
        <end position="330"/>
    </location>
</feature>
<dbReference type="PANTHER" id="PTHR34385">
    <property type="entry name" value="D-ALANYL-D-ALANINE CARBOXYPEPTIDASE"/>
    <property type="match status" value="1"/>
</dbReference>
<feature type="region of interest" description="Disordered" evidence="2">
    <location>
        <begin position="299"/>
        <end position="330"/>
    </location>
</feature>
<dbReference type="Pfam" id="PF02557">
    <property type="entry name" value="VanY"/>
    <property type="match status" value="1"/>
</dbReference>
<dbReference type="CDD" id="cd14852">
    <property type="entry name" value="LD-carboxypeptidase"/>
    <property type="match status" value="1"/>
</dbReference>
<feature type="region of interest" description="Disordered" evidence="2">
    <location>
        <begin position="1"/>
        <end position="24"/>
    </location>
</feature>
<dbReference type="PANTHER" id="PTHR34385:SF1">
    <property type="entry name" value="PEPTIDOGLYCAN L-ALANYL-D-GLUTAMATE ENDOPEPTIDASE CWLK"/>
    <property type="match status" value="1"/>
</dbReference>
<proteinExistence type="predicted"/>
<feature type="transmembrane region" description="Helical" evidence="3">
    <location>
        <begin position="52"/>
        <end position="70"/>
    </location>
</feature>
<dbReference type="RefSeq" id="WP_243240680.1">
    <property type="nucleotide sequence ID" value="NZ_JADNGL010000004.1"/>
</dbReference>
<feature type="compositionally biased region" description="Polar residues" evidence="2">
    <location>
        <begin position="210"/>
        <end position="220"/>
    </location>
</feature>
<feature type="domain" description="D-alanyl-D-alanine carboxypeptidase-like core" evidence="4">
    <location>
        <begin position="149"/>
        <end position="268"/>
    </location>
</feature>
<dbReference type="InterPro" id="IPR058193">
    <property type="entry name" value="VanY/YodJ_core_dom"/>
</dbReference>
<comment type="caution">
    <text evidence="5">The sequence shown here is derived from an EMBL/GenBank/DDBJ whole genome shotgun (WGS) entry which is preliminary data.</text>
</comment>
<feature type="compositionally biased region" description="Low complexity" evidence="2">
    <location>
        <begin position="89"/>
        <end position="98"/>
    </location>
</feature>
<dbReference type="InterPro" id="IPR052179">
    <property type="entry name" value="DD-CPase-like"/>
</dbReference>
<feature type="compositionally biased region" description="Polar residues" evidence="2">
    <location>
        <begin position="299"/>
        <end position="313"/>
    </location>
</feature>
<dbReference type="AlphaFoldDB" id="A0AAW6E2P8"/>
<evidence type="ECO:0000313" key="6">
    <source>
        <dbReference type="Proteomes" id="UP001211015"/>
    </source>
</evidence>
<dbReference type="InterPro" id="IPR003709">
    <property type="entry name" value="VanY-like_core_dom"/>
</dbReference>
<dbReference type="Gene3D" id="3.30.1380.10">
    <property type="match status" value="1"/>
</dbReference>
<evidence type="ECO:0000256" key="3">
    <source>
        <dbReference type="SAM" id="Phobius"/>
    </source>
</evidence>
<keyword evidence="3" id="KW-1133">Transmembrane helix</keyword>
<gene>
    <name evidence="5" type="ORF">PNU62_06610</name>
</gene>
<keyword evidence="3" id="KW-0812">Transmembrane</keyword>
<feature type="region of interest" description="Disordered" evidence="2">
    <location>
        <begin position="195"/>
        <end position="220"/>
    </location>
</feature>
<feature type="coiled-coil region" evidence="1">
    <location>
        <begin position="24"/>
        <end position="51"/>
    </location>
</feature>
<feature type="compositionally biased region" description="Polar residues" evidence="2">
    <location>
        <begin position="1"/>
        <end position="17"/>
    </location>
</feature>
<dbReference type="SUPFAM" id="SSF55166">
    <property type="entry name" value="Hedgehog/DD-peptidase"/>
    <property type="match status" value="1"/>
</dbReference>
<dbReference type="Proteomes" id="UP001211015">
    <property type="component" value="Unassembled WGS sequence"/>
</dbReference>
<keyword evidence="1" id="KW-0175">Coiled coil</keyword>
<dbReference type="InterPro" id="IPR009045">
    <property type="entry name" value="Zn_M74/Hedgehog-like"/>
</dbReference>
<feature type="region of interest" description="Disordered" evidence="2">
    <location>
        <begin position="78"/>
        <end position="117"/>
    </location>
</feature>
<protein>
    <submittedName>
        <fullName evidence="5">M15 family metallopeptidase</fullName>
    </submittedName>
</protein>
<evidence type="ECO:0000256" key="1">
    <source>
        <dbReference type="SAM" id="Coils"/>
    </source>
</evidence>
<evidence type="ECO:0000259" key="4">
    <source>
        <dbReference type="Pfam" id="PF02557"/>
    </source>
</evidence>
<evidence type="ECO:0000256" key="2">
    <source>
        <dbReference type="SAM" id="MobiDB-lite"/>
    </source>
</evidence>
<organism evidence="5 6">
    <name type="scientific">Ruminococcus bicirculans</name>
    <name type="common">ex Wegman et al. 2014</name>
    <dbReference type="NCBI Taxonomy" id="1160721"/>
    <lineage>
        <taxon>Bacteria</taxon>
        <taxon>Bacillati</taxon>
        <taxon>Bacillota</taxon>
        <taxon>Clostridia</taxon>
        <taxon>Eubacteriales</taxon>
        <taxon>Oscillospiraceae</taxon>
        <taxon>Ruminococcus</taxon>
    </lineage>
</organism>
<name>A0AAW6E2P8_9FIRM</name>
<evidence type="ECO:0000313" key="5">
    <source>
        <dbReference type="EMBL" id="MDB8744683.1"/>
    </source>
</evidence>
<accession>A0AAW6E2P8</accession>